<evidence type="ECO:0000256" key="7">
    <source>
        <dbReference type="ARBA" id="ARBA00022989"/>
    </source>
</evidence>
<keyword evidence="3 9" id="KW-0813">Transport</keyword>
<evidence type="ECO:0000313" key="12">
    <source>
        <dbReference type="Proteomes" id="UP000515789"/>
    </source>
</evidence>
<evidence type="ECO:0000313" key="11">
    <source>
        <dbReference type="EMBL" id="QMW77460.1"/>
    </source>
</evidence>
<evidence type="ECO:0000256" key="5">
    <source>
        <dbReference type="ARBA" id="ARBA00022519"/>
    </source>
</evidence>
<dbReference type="Pfam" id="PF01061">
    <property type="entry name" value="ABC2_membrane"/>
    <property type="match status" value="1"/>
</dbReference>
<dbReference type="Proteomes" id="UP000515789">
    <property type="component" value="Chromosome"/>
</dbReference>
<dbReference type="PANTHER" id="PTHR30413:SF8">
    <property type="entry name" value="TRANSPORT PERMEASE PROTEIN"/>
    <property type="match status" value="1"/>
</dbReference>
<feature type="domain" description="ABC transmembrane type-2" evidence="10">
    <location>
        <begin position="35"/>
        <end position="253"/>
    </location>
</feature>
<dbReference type="AlphaFoldDB" id="A0A7G5MS67"/>
<evidence type="ECO:0000256" key="8">
    <source>
        <dbReference type="ARBA" id="ARBA00023136"/>
    </source>
</evidence>
<keyword evidence="5" id="KW-0997">Cell inner membrane</keyword>
<dbReference type="InterPro" id="IPR000412">
    <property type="entry name" value="ABC_2_transport"/>
</dbReference>
<dbReference type="GO" id="GO:0015920">
    <property type="term" value="P:lipopolysaccharide transport"/>
    <property type="evidence" value="ECO:0007669"/>
    <property type="project" value="TreeGrafter"/>
</dbReference>
<evidence type="ECO:0000256" key="4">
    <source>
        <dbReference type="ARBA" id="ARBA00022475"/>
    </source>
</evidence>
<feature type="transmembrane region" description="Helical" evidence="9">
    <location>
        <begin position="231"/>
        <end position="251"/>
    </location>
</feature>
<comment type="similarity">
    <text evidence="2 9">Belongs to the ABC-2 integral membrane protein family.</text>
</comment>
<keyword evidence="8 9" id="KW-0472">Membrane</keyword>
<name>A0A7G5MS67_9FIRM</name>
<feature type="transmembrane region" description="Helical" evidence="9">
    <location>
        <begin position="106"/>
        <end position="133"/>
    </location>
</feature>
<comment type="caution">
    <text evidence="9">Lacks conserved residue(s) required for the propagation of feature annotation.</text>
</comment>
<comment type="subcellular location">
    <subcellularLocation>
        <location evidence="1">Cell inner membrane</location>
        <topology evidence="1">Multi-pass membrane protein</topology>
    </subcellularLocation>
    <subcellularLocation>
        <location evidence="9">Cell membrane</location>
        <topology evidence="9">Multi-pass membrane protein</topology>
    </subcellularLocation>
</comment>
<evidence type="ECO:0000256" key="1">
    <source>
        <dbReference type="ARBA" id="ARBA00004429"/>
    </source>
</evidence>
<sequence length="261" mass="30416">MKKMKKYLKTFWNRRFLLSELVKKGVKLKYRRSYLGVCWSLLEPLLTTCVLTIVFGTLFGNNSRDFPMYILCGRLLYTFFSQATKTAARSIRANSKMICKVYVPKYLYPLSCILFNYIIFLISLLVLIVLGIYCGVKPTWHVLQIIFPLILLPILTYGVGMILATVTVFFRDMEYLWEVILMLIMYTCAIFYYPEKIMNSGFSWILKLNPLYCIIQNFRDAILGQPMNTKLLIYAAIVSVIALIIGNIAFYKKQDQFILHV</sequence>
<proteinExistence type="inferred from homology"/>
<evidence type="ECO:0000256" key="6">
    <source>
        <dbReference type="ARBA" id="ARBA00022692"/>
    </source>
</evidence>
<dbReference type="InterPro" id="IPR013525">
    <property type="entry name" value="ABC2_TM"/>
</dbReference>
<feature type="transmembrane region" description="Helical" evidence="9">
    <location>
        <begin position="175"/>
        <end position="193"/>
    </location>
</feature>
<dbReference type="EMBL" id="CP039126">
    <property type="protein sequence ID" value="QMW77460.1"/>
    <property type="molecule type" value="Genomic_DNA"/>
</dbReference>
<accession>A0A7G5MS67</accession>
<gene>
    <name evidence="11" type="ORF">E5259_07550</name>
</gene>
<feature type="transmembrane region" description="Helical" evidence="9">
    <location>
        <begin position="34"/>
        <end position="60"/>
    </location>
</feature>
<organism evidence="11 12">
    <name type="scientific">Blautia producta</name>
    <dbReference type="NCBI Taxonomy" id="33035"/>
    <lineage>
        <taxon>Bacteria</taxon>
        <taxon>Bacillati</taxon>
        <taxon>Bacillota</taxon>
        <taxon>Clostridia</taxon>
        <taxon>Lachnospirales</taxon>
        <taxon>Lachnospiraceae</taxon>
        <taxon>Blautia</taxon>
    </lineage>
</organism>
<reference evidence="11 12" key="1">
    <citation type="submission" date="2019-04" db="EMBL/GenBank/DDBJ databases">
        <authorList>
            <person name="Schori C."/>
            <person name="Ahrens C."/>
        </authorList>
    </citation>
    <scope>NUCLEOTIDE SEQUENCE [LARGE SCALE GENOMIC DNA]</scope>
    <source>
        <strain evidence="11 12">DSM 2950</strain>
    </source>
</reference>
<feature type="transmembrane region" description="Helical" evidence="9">
    <location>
        <begin position="145"/>
        <end position="170"/>
    </location>
</feature>
<evidence type="ECO:0000256" key="3">
    <source>
        <dbReference type="ARBA" id="ARBA00022448"/>
    </source>
</evidence>
<keyword evidence="7 9" id="KW-1133">Transmembrane helix</keyword>
<keyword evidence="6 9" id="KW-0812">Transmembrane</keyword>
<dbReference type="InterPro" id="IPR047817">
    <property type="entry name" value="ABC2_TM_bact-type"/>
</dbReference>
<dbReference type="GO" id="GO:0140359">
    <property type="term" value="F:ABC-type transporter activity"/>
    <property type="evidence" value="ECO:0007669"/>
    <property type="project" value="InterPro"/>
</dbReference>
<dbReference type="GO" id="GO:0043190">
    <property type="term" value="C:ATP-binding cassette (ABC) transporter complex"/>
    <property type="evidence" value="ECO:0007669"/>
    <property type="project" value="InterPro"/>
</dbReference>
<keyword evidence="4 9" id="KW-1003">Cell membrane</keyword>
<protein>
    <recommendedName>
        <fullName evidence="9">Transport permease protein</fullName>
    </recommendedName>
</protein>
<evidence type="ECO:0000256" key="2">
    <source>
        <dbReference type="ARBA" id="ARBA00007783"/>
    </source>
</evidence>
<dbReference type="PANTHER" id="PTHR30413">
    <property type="entry name" value="INNER MEMBRANE TRANSPORT PERMEASE"/>
    <property type="match status" value="1"/>
</dbReference>
<evidence type="ECO:0000259" key="10">
    <source>
        <dbReference type="PROSITE" id="PS51012"/>
    </source>
</evidence>
<dbReference type="PRINTS" id="PR00164">
    <property type="entry name" value="ABC2TRNSPORT"/>
</dbReference>
<dbReference type="PROSITE" id="PS51012">
    <property type="entry name" value="ABC_TM2"/>
    <property type="match status" value="1"/>
</dbReference>
<evidence type="ECO:0000256" key="9">
    <source>
        <dbReference type="RuleBase" id="RU361157"/>
    </source>
</evidence>